<feature type="binding site" evidence="6">
    <location>
        <position position="16"/>
    </location>
    <ligand>
        <name>diphosphate</name>
        <dbReference type="ChEBI" id="CHEBI:33019"/>
    </ligand>
</feature>
<feature type="site" description="Important for catalytic activity and substrate specificity; stabilizes the transition state when the phosphoryl donor is PPi; prevents ATP from binding by mimicking the alpha-phosphate group of ATP" evidence="6">
    <location>
        <position position="113"/>
    </location>
</feature>
<evidence type="ECO:0000313" key="9">
    <source>
        <dbReference type="Proteomes" id="UP000277457"/>
    </source>
</evidence>
<keyword evidence="6" id="KW-0963">Cytoplasm</keyword>
<dbReference type="SUPFAM" id="SSF53784">
    <property type="entry name" value="Phosphofructokinase"/>
    <property type="match status" value="1"/>
</dbReference>
<dbReference type="Gene3D" id="3.40.50.460">
    <property type="entry name" value="Phosphofructokinase domain"/>
    <property type="match status" value="1"/>
</dbReference>
<dbReference type="Proteomes" id="UP000277457">
    <property type="component" value="Unassembled WGS sequence"/>
</dbReference>
<comment type="similarity">
    <text evidence="6">Belongs to the phosphofructokinase type A (PFKA) family. PPi-dependent PFK group II subfamily. Clade 'B2' sub-subfamily.</text>
</comment>
<dbReference type="NCBIfam" id="NF010675">
    <property type="entry name" value="PRK14072.1"/>
    <property type="match status" value="1"/>
</dbReference>
<dbReference type="Gene3D" id="3.40.50.450">
    <property type="match status" value="1"/>
</dbReference>
<dbReference type="GO" id="GO:0003872">
    <property type="term" value="F:6-phosphofructokinase activity"/>
    <property type="evidence" value="ECO:0007669"/>
    <property type="project" value="UniProtKB-UniRule"/>
</dbReference>
<keyword evidence="3 6" id="KW-0479">Metal-binding</keyword>
<evidence type="ECO:0000313" key="8">
    <source>
        <dbReference type="EMBL" id="RLE07547.1"/>
    </source>
</evidence>
<evidence type="ECO:0000256" key="2">
    <source>
        <dbReference type="ARBA" id="ARBA00022679"/>
    </source>
</evidence>
<dbReference type="PIRSF" id="PIRSF036483">
    <property type="entry name" value="PFK_XF0274"/>
    <property type="match status" value="1"/>
</dbReference>
<comment type="subunit">
    <text evidence="6">Homodimer.</text>
</comment>
<comment type="caution">
    <text evidence="8">The sequence shown here is derived from an EMBL/GenBank/DDBJ whole genome shotgun (WGS) entry which is preliminary data.</text>
</comment>
<feature type="active site" description="Proton acceptor" evidence="6">
    <location>
        <position position="142"/>
    </location>
</feature>
<comment type="catalytic activity">
    <reaction evidence="6">
        <text>beta-D-fructose 6-phosphate + diphosphate = beta-D-fructose 1,6-bisphosphate + phosphate + H(+)</text>
        <dbReference type="Rhea" id="RHEA:13613"/>
        <dbReference type="ChEBI" id="CHEBI:15378"/>
        <dbReference type="ChEBI" id="CHEBI:32966"/>
        <dbReference type="ChEBI" id="CHEBI:33019"/>
        <dbReference type="ChEBI" id="CHEBI:43474"/>
        <dbReference type="ChEBI" id="CHEBI:57634"/>
        <dbReference type="EC" id="2.7.1.90"/>
    </reaction>
</comment>
<comment type="pathway">
    <text evidence="6">Carbohydrate degradation; glycolysis; D-glyceraldehyde 3-phosphate and glycerone phosphate from D-glucose: step 3/4.</text>
</comment>
<comment type="subcellular location">
    <subcellularLocation>
        <location evidence="6">Cytoplasm</location>
    </subcellularLocation>
</comment>
<sequence>MKDKLKGNLLVGQSGGPSAVINASLCGIIEEASKHSQIEQIYGMGYGIEGLLHKNLMINLTNLSPSVIKRLYHTPSSILGTCRYKLKEDEYEKVFDILKAHNIRYLFYIGGGDSMSTAHKIDELARGNGYPLRVMGVPKTIDNDLPLTDHSPGYGSAARFNAILTMETGLDGRAMQFPEPVKIIETMGRNTGWVTAAACLGKRKEEDAPHLIYVPERPFIVDKFLSDVENTYRRVGWVLVVACEGLKDTSGELIAADKRELNIDAFGHPELGGVGEYLTELVKDNLKIKARYDKPGTAQRASMTCVSKVDLEEAYLVGKVAVQQAVKGEDGYMVTLVRESTDEYKCSTGLAKLEEVAGKEKYLPDEFINDEANFVTDKYKQYALPLIGEPLPDYLFSFEELK</sequence>
<dbReference type="InterPro" id="IPR000023">
    <property type="entry name" value="Phosphofructokinase_dom"/>
</dbReference>
<dbReference type="EMBL" id="QMPY01000086">
    <property type="protein sequence ID" value="RLE07547.1"/>
    <property type="molecule type" value="Genomic_DNA"/>
</dbReference>
<dbReference type="InterPro" id="IPR035966">
    <property type="entry name" value="PKF_sf"/>
</dbReference>
<dbReference type="Pfam" id="PF00365">
    <property type="entry name" value="PFK"/>
    <property type="match status" value="1"/>
</dbReference>
<dbReference type="EC" id="2.7.1.90" evidence="6"/>
<comment type="activity regulation">
    <text evidence="6">Non-allosteric.</text>
</comment>
<proteinExistence type="inferred from homology"/>
<dbReference type="UniPathway" id="UPA00109">
    <property type="reaction ID" value="UER00182"/>
</dbReference>
<evidence type="ECO:0000256" key="6">
    <source>
        <dbReference type="HAMAP-Rule" id="MF_01978"/>
    </source>
</evidence>
<comment type="function">
    <text evidence="6">Catalyzes the phosphorylation of D-fructose 6-phosphate, the first committing step of glycolysis. Uses inorganic phosphate (PPi) as phosphoryl donor instead of ATP like common ATP-dependent phosphofructokinases (ATP-PFKs), which renders the reaction reversible, and can thus function both in glycolysis and gluconeogenesis. Consistently, PPi-PFK can replace the enzymes of both the forward (ATP-PFK) and reverse (fructose-bisphosphatase (FBPase)) reactions.</text>
</comment>
<dbReference type="PRINTS" id="PR00476">
    <property type="entry name" value="PHFRCTKINASE"/>
</dbReference>
<keyword evidence="4 6" id="KW-0418">Kinase</keyword>
<feature type="binding site" evidence="6">
    <location>
        <position position="244"/>
    </location>
    <ligand>
        <name>substrate</name>
    </ligand>
</feature>
<dbReference type="InterPro" id="IPR050929">
    <property type="entry name" value="PFKA"/>
</dbReference>
<name>A0A662D4W2_UNCAE</name>
<dbReference type="GO" id="GO:0006002">
    <property type="term" value="P:fructose 6-phosphate metabolic process"/>
    <property type="evidence" value="ECO:0007669"/>
    <property type="project" value="InterPro"/>
</dbReference>
<feature type="domain" description="Phosphofructokinase" evidence="7">
    <location>
        <begin position="9"/>
        <end position="304"/>
    </location>
</feature>
<dbReference type="AlphaFoldDB" id="A0A662D4W2"/>
<keyword evidence="5 6" id="KW-0460">Magnesium</keyword>
<feature type="site" description="Important for catalytic activity; stabilizes the transition state when the phosphoryl donor is PPi" evidence="6">
    <location>
        <position position="139"/>
    </location>
</feature>
<dbReference type="GO" id="GO:0047334">
    <property type="term" value="F:diphosphate-fructose-6-phosphate 1-phosphotransferase activity"/>
    <property type="evidence" value="ECO:0007669"/>
    <property type="project" value="UniProtKB-EC"/>
</dbReference>
<evidence type="ECO:0000256" key="3">
    <source>
        <dbReference type="ARBA" id="ARBA00022723"/>
    </source>
</evidence>
<keyword evidence="6" id="KW-0324">Glycolysis</keyword>
<feature type="binding site" evidence="6">
    <location>
        <begin position="140"/>
        <end position="142"/>
    </location>
    <ligand>
        <name>substrate</name>
    </ligand>
</feature>
<reference evidence="8 9" key="1">
    <citation type="submission" date="2018-06" db="EMBL/GenBank/DDBJ databases">
        <title>Extensive metabolic versatility and redundancy in microbially diverse, dynamic hydrothermal sediments.</title>
        <authorList>
            <person name="Dombrowski N."/>
            <person name="Teske A."/>
            <person name="Baker B.J."/>
        </authorList>
    </citation>
    <scope>NUCLEOTIDE SEQUENCE [LARGE SCALE GENOMIC DNA]</scope>
    <source>
        <strain evidence="8">B7_G13</strain>
    </source>
</reference>
<accession>A0A662D4W2</accession>
<comment type="caution">
    <text evidence="6">Lacks conserved residue(s) required for the propagation of feature annotation.</text>
</comment>
<organism evidence="8 9">
    <name type="scientific">Aerophobetes bacterium</name>
    <dbReference type="NCBI Taxonomy" id="2030807"/>
    <lineage>
        <taxon>Bacteria</taxon>
        <taxon>Candidatus Aerophobota</taxon>
    </lineage>
</organism>
<evidence type="ECO:0000256" key="1">
    <source>
        <dbReference type="ARBA" id="ARBA00001946"/>
    </source>
</evidence>
<dbReference type="InterPro" id="IPR022953">
    <property type="entry name" value="ATP_PFK"/>
</dbReference>
<dbReference type="InterPro" id="IPR011404">
    <property type="entry name" value="PPi-PFK"/>
</dbReference>
<evidence type="ECO:0000256" key="5">
    <source>
        <dbReference type="ARBA" id="ARBA00022842"/>
    </source>
</evidence>
<feature type="binding site" evidence="6">
    <location>
        <begin position="187"/>
        <end position="189"/>
    </location>
    <ligand>
        <name>substrate</name>
    </ligand>
</feature>
<comment type="cofactor">
    <cofactor evidence="1 6">
        <name>Mg(2+)</name>
        <dbReference type="ChEBI" id="CHEBI:18420"/>
    </cofactor>
</comment>
<dbReference type="GO" id="GO:0046872">
    <property type="term" value="F:metal ion binding"/>
    <property type="evidence" value="ECO:0007669"/>
    <property type="project" value="UniProtKB-KW"/>
</dbReference>
<evidence type="ECO:0000259" key="7">
    <source>
        <dbReference type="Pfam" id="PF00365"/>
    </source>
</evidence>
<keyword evidence="2 6" id="KW-0808">Transferase</keyword>
<protein>
    <recommendedName>
        <fullName evidence="6">Pyrophosphate--fructose 6-phosphate 1-phosphotransferase</fullName>
        <ecNumber evidence="6">2.7.1.90</ecNumber>
    </recommendedName>
    <alternativeName>
        <fullName evidence="6">6-phosphofructokinase, pyrophosphate dependent</fullName>
    </alternativeName>
    <alternativeName>
        <fullName evidence="6">PPi-dependent phosphofructokinase</fullName>
        <shortName evidence="6">PPi-PFK</shortName>
    </alternativeName>
    <alternativeName>
        <fullName evidence="6">Pyrophosphate-dependent 6-phosphofructose-1-kinase</fullName>
    </alternativeName>
</protein>
<dbReference type="HAMAP" id="MF_01978">
    <property type="entry name" value="Phosphofructokinase_II_B2"/>
    <property type="match status" value="1"/>
</dbReference>
<dbReference type="PANTHER" id="PTHR45770">
    <property type="entry name" value="ATP-DEPENDENT 6-PHOSPHOFRUCTOKINASE 1"/>
    <property type="match status" value="1"/>
</dbReference>
<evidence type="ECO:0000256" key="4">
    <source>
        <dbReference type="ARBA" id="ARBA00022777"/>
    </source>
</evidence>
<dbReference type="GO" id="GO:0005737">
    <property type="term" value="C:cytoplasm"/>
    <property type="evidence" value="ECO:0007669"/>
    <property type="project" value="UniProtKB-SubCell"/>
</dbReference>
<gene>
    <name evidence="6" type="primary">pfp</name>
    <name evidence="8" type="ORF">DRZ78_02805</name>
</gene>